<evidence type="ECO:0000313" key="7">
    <source>
        <dbReference type="Proteomes" id="UP000308267"/>
    </source>
</evidence>
<gene>
    <name evidence="6" type="ORF">CRM22_000355</name>
</gene>
<accession>A0A4S2MFR8</accession>
<dbReference type="AlphaFoldDB" id="A0A4S2MFR8"/>
<dbReference type="OrthoDB" id="274683at2759"/>
<dbReference type="SUPFAM" id="SSF50447">
    <property type="entry name" value="Translation proteins"/>
    <property type="match status" value="1"/>
</dbReference>
<comment type="similarity">
    <text evidence="1">Belongs to the universal ribosomal protein uL3 family.</text>
</comment>
<evidence type="ECO:0000256" key="3">
    <source>
        <dbReference type="ARBA" id="ARBA00023274"/>
    </source>
</evidence>
<evidence type="ECO:0000256" key="1">
    <source>
        <dbReference type="ARBA" id="ARBA00006540"/>
    </source>
</evidence>
<protein>
    <recommendedName>
        <fullName evidence="4">Large ribosomal subunit protein uL3m</fullName>
    </recommendedName>
    <alternativeName>
        <fullName evidence="5">39S ribosomal protein L3, mitochondrial</fullName>
    </alternativeName>
</protein>
<dbReference type="GO" id="GO:0003735">
    <property type="term" value="F:structural constituent of ribosome"/>
    <property type="evidence" value="ECO:0007669"/>
    <property type="project" value="InterPro"/>
</dbReference>
<evidence type="ECO:0000256" key="2">
    <source>
        <dbReference type="ARBA" id="ARBA00022980"/>
    </source>
</evidence>
<dbReference type="InterPro" id="IPR009000">
    <property type="entry name" value="Transl_B-barrel_sf"/>
</dbReference>
<dbReference type="Gene3D" id="2.40.30.10">
    <property type="entry name" value="Translation factors"/>
    <property type="match status" value="1"/>
</dbReference>
<evidence type="ECO:0000256" key="4">
    <source>
        <dbReference type="ARBA" id="ARBA00035209"/>
    </source>
</evidence>
<dbReference type="InterPro" id="IPR019927">
    <property type="entry name" value="Ribosomal_uL3_bac/org-type"/>
</dbReference>
<keyword evidence="3" id="KW-0687">Ribonucleoprotein</keyword>
<dbReference type="GO" id="GO:0006412">
    <property type="term" value="P:translation"/>
    <property type="evidence" value="ECO:0007669"/>
    <property type="project" value="InterPro"/>
</dbReference>
<reference evidence="6 7" key="1">
    <citation type="journal article" date="2019" name="BMC Genomics">
        <title>New insights from Opisthorchis felineus genome: update on genomics of the epidemiologically important liver flukes.</title>
        <authorList>
            <person name="Ershov N.I."/>
            <person name="Mordvinov V.A."/>
            <person name="Prokhortchouk E.B."/>
            <person name="Pakharukova M.Y."/>
            <person name="Gunbin K.V."/>
            <person name="Ustyantsev K."/>
            <person name="Genaev M.A."/>
            <person name="Blinov A.G."/>
            <person name="Mazur A."/>
            <person name="Boulygina E."/>
            <person name="Tsygankova S."/>
            <person name="Khrameeva E."/>
            <person name="Chekanov N."/>
            <person name="Fan G."/>
            <person name="Xiao A."/>
            <person name="Zhang H."/>
            <person name="Xu X."/>
            <person name="Yang H."/>
            <person name="Solovyev V."/>
            <person name="Lee S.M."/>
            <person name="Liu X."/>
            <person name="Afonnikov D.A."/>
            <person name="Skryabin K.G."/>
        </authorList>
    </citation>
    <scope>NUCLEOTIDE SEQUENCE [LARGE SCALE GENOMIC DNA]</scope>
    <source>
        <strain evidence="6">AK-0245</strain>
        <tissue evidence="6">Whole organism</tissue>
    </source>
</reference>
<dbReference type="Proteomes" id="UP000308267">
    <property type="component" value="Unassembled WGS sequence"/>
</dbReference>
<sequence>MLRCTMAQLSKYLLASYQCQPVRSVGKSSKVIYPWMDRRKPYWISETADPRSDEDLTPENKSFLETERLLQMENKRTPLITEQWEQRAWIPDVTQRCGLIAIKLGMYPLWTKTGRRLDCTIFQVPDNHALRYVPPSDIDQYISLKDPRGYWLNTKRIPSWIAQRRWGLQLVGAVSADPLEFSAAWCGLFKEAGVPPKRKVSRFLVSPDAALKPGTPLGVHHFRIGDYVDVTARTINRGFQGVIERWGMSGGPAGHGSTKFHRRMGSAAGTGILLCYHLQS</sequence>
<name>A0A4S2MFR8_OPIFE</name>
<organism evidence="6 7">
    <name type="scientific">Opisthorchis felineus</name>
    <dbReference type="NCBI Taxonomy" id="147828"/>
    <lineage>
        <taxon>Eukaryota</taxon>
        <taxon>Metazoa</taxon>
        <taxon>Spiralia</taxon>
        <taxon>Lophotrochozoa</taxon>
        <taxon>Platyhelminthes</taxon>
        <taxon>Trematoda</taxon>
        <taxon>Digenea</taxon>
        <taxon>Opisthorchiida</taxon>
        <taxon>Opisthorchiata</taxon>
        <taxon>Opisthorchiidae</taxon>
        <taxon>Opisthorchis</taxon>
    </lineage>
</organism>
<keyword evidence="2" id="KW-0689">Ribosomal protein</keyword>
<keyword evidence="7" id="KW-1185">Reference proteome</keyword>
<dbReference type="GO" id="GO:0005762">
    <property type="term" value="C:mitochondrial large ribosomal subunit"/>
    <property type="evidence" value="ECO:0007669"/>
    <property type="project" value="TreeGrafter"/>
</dbReference>
<evidence type="ECO:0000256" key="5">
    <source>
        <dbReference type="ARBA" id="ARBA00035396"/>
    </source>
</evidence>
<dbReference type="InterPro" id="IPR000597">
    <property type="entry name" value="Ribosomal_uL3"/>
</dbReference>
<comment type="caution">
    <text evidence="6">The sequence shown here is derived from an EMBL/GenBank/DDBJ whole genome shotgun (WGS) entry which is preliminary data.</text>
</comment>
<evidence type="ECO:0000313" key="6">
    <source>
        <dbReference type="EMBL" id="TGZ75465.1"/>
    </source>
</evidence>
<proteinExistence type="inferred from homology"/>
<dbReference type="PANTHER" id="PTHR11229:SF8">
    <property type="entry name" value="LARGE RIBOSOMAL SUBUNIT PROTEIN UL3M"/>
    <property type="match status" value="1"/>
</dbReference>
<dbReference type="Pfam" id="PF00297">
    <property type="entry name" value="Ribosomal_L3"/>
    <property type="match status" value="1"/>
</dbReference>
<dbReference type="PANTHER" id="PTHR11229">
    <property type="entry name" value="50S RIBOSOMAL PROTEIN L3"/>
    <property type="match status" value="1"/>
</dbReference>
<dbReference type="EMBL" id="SJOL01000678">
    <property type="protein sequence ID" value="TGZ75465.1"/>
    <property type="molecule type" value="Genomic_DNA"/>
</dbReference>